<keyword evidence="2 4" id="KW-0067">ATP-binding</keyword>
<evidence type="ECO:0000313" key="4">
    <source>
        <dbReference type="EMBL" id="TCG11427.1"/>
    </source>
</evidence>
<comment type="caution">
    <text evidence="4">The sequence shown here is derived from an EMBL/GenBank/DDBJ whole genome shotgun (WGS) entry which is preliminary data.</text>
</comment>
<dbReference type="EMBL" id="PSZO01000007">
    <property type="protein sequence ID" value="TCG11427.1"/>
    <property type="molecule type" value="Genomic_DNA"/>
</dbReference>
<dbReference type="InterPro" id="IPR003593">
    <property type="entry name" value="AAA+_ATPase"/>
</dbReference>
<dbReference type="PANTHER" id="PTHR43790:SF4">
    <property type="entry name" value="GUANOSINE IMPORT ATP-BINDING PROTEIN NUPO"/>
    <property type="match status" value="1"/>
</dbReference>
<dbReference type="InterPro" id="IPR050107">
    <property type="entry name" value="ABC_carbohydrate_import_ATPase"/>
</dbReference>
<organism evidence="4 5">
    <name type="scientific">Mycoplasma marinum</name>
    <dbReference type="NCBI Taxonomy" id="1937190"/>
    <lineage>
        <taxon>Bacteria</taxon>
        <taxon>Bacillati</taxon>
        <taxon>Mycoplasmatota</taxon>
        <taxon>Mollicutes</taxon>
        <taxon>Mycoplasmataceae</taxon>
        <taxon>Mycoplasma</taxon>
    </lineage>
</organism>
<proteinExistence type="predicted"/>
<dbReference type="PROSITE" id="PS00211">
    <property type="entry name" value="ABC_TRANSPORTER_1"/>
    <property type="match status" value="1"/>
</dbReference>
<dbReference type="InterPro" id="IPR027417">
    <property type="entry name" value="P-loop_NTPase"/>
</dbReference>
<evidence type="ECO:0000313" key="5">
    <source>
        <dbReference type="Proteomes" id="UP000294192"/>
    </source>
</evidence>
<dbReference type="SUPFAM" id="SSF52540">
    <property type="entry name" value="P-loop containing nucleoside triphosphate hydrolases"/>
    <property type="match status" value="2"/>
</dbReference>
<dbReference type="Gene3D" id="3.40.50.300">
    <property type="entry name" value="P-loop containing nucleotide triphosphate hydrolases"/>
    <property type="match status" value="2"/>
</dbReference>
<dbReference type="CDD" id="cd03215">
    <property type="entry name" value="ABC_Carb_Monos_II"/>
    <property type="match status" value="1"/>
</dbReference>
<keyword evidence="1" id="KW-0547">Nucleotide-binding</keyword>
<accession>A0A4R0XUF9</accession>
<dbReference type="AlphaFoldDB" id="A0A4R0XUF9"/>
<dbReference type="Proteomes" id="UP000294192">
    <property type="component" value="Unassembled WGS sequence"/>
</dbReference>
<reference evidence="4 5" key="1">
    <citation type="submission" date="2018-02" db="EMBL/GenBank/DDBJ databases">
        <title>Mycoplasma marinum and Mycoplasma todarodis sp. nov., moderately halophilic and psychrotolerant mycoplasmas isolated from cephalopods.</title>
        <authorList>
            <person name="Viver T."/>
        </authorList>
    </citation>
    <scope>NUCLEOTIDE SEQUENCE [LARGE SCALE GENOMIC DNA]</scope>
    <source>
        <strain evidence="4 5">PE</strain>
    </source>
</reference>
<dbReference type="InterPro" id="IPR017871">
    <property type="entry name" value="ABC_transporter-like_CS"/>
</dbReference>
<evidence type="ECO:0000256" key="1">
    <source>
        <dbReference type="ARBA" id="ARBA00022741"/>
    </source>
</evidence>
<dbReference type="SMART" id="SM00382">
    <property type="entry name" value="AAA"/>
    <property type="match status" value="1"/>
</dbReference>
<feature type="domain" description="ABC transporter" evidence="3">
    <location>
        <begin position="257"/>
        <end position="518"/>
    </location>
</feature>
<dbReference type="Pfam" id="PF00005">
    <property type="entry name" value="ABC_tran"/>
    <property type="match status" value="2"/>
</dbReference>
<protein>
    <submittedName>
        <fullName evidence="4">Sugar ABC transporter ATP-binding protein</fullName>
    </submittedName>
</protein>
<gene>
    <name evidence="4" type="ORF">C4B24_02030</name>
</gene>
<dbReference type="PROSITE" id="PS50893">
    <property type="entry name" value="ABC_TRANSPORTER_2"/>
    <property type="match status" value="2"/>
</dbReference>
<feature type="domain" description="ABC transporter" evidence="3">
    <location>
        <begin position="4"/>
        <end position="240"/>
    </location>
</feature>
<dbReference type="CDD" id="cd03216">
    <property type="entry name" value="ABC_Carb_Monos_I"/>
    <property type="match status" value="1"/>
</dbReference>
<dbReference type="GO" id="GO:0016887">
    <property type="term" value="F:ATP hydrolysis activity"/>
    <property type="evidence" value="ECO:0007669"/>
    <property type="project" value="InterPro"/>
</dbReference>
<sequence length="523" mass="58216">MYAIEMKNITMAFGNFKANDNLTLRVKKGEVHALIGENGAGKSTLMSVLFGMYKQTSGSIYINGSPVNINSPLIANEYGIGMIHQHFKLVGDFTVLENIVLNSEETVGKVFVTYKESKKKVEAIIKKYKLEIELNKKVSNCTVAEQQRIEIIKMLYRDSEILIFDEPTAVLSPLQIKEFLKAVKDLQAKGKTIIIISHKLDELKKVAQRGTVIRRGKLIKEIDIAKTTPSKLAELMVGSKVASIANSQEVKIGKPIIEIKNLFMTKHRKKQVVGLENFNLVLHEGEIVAIAGVEGNGQTELIGAITGLQKVKSGSIKVLANIKDKKTQKIRQEMIDITKKSVRNKYNYGMSYIPEDRHKHGIILDMDLIENTVLQDFCKRPYSKFGILNRKNISKEAKQVIKNYDVRSSNGPESLARSLSGGNQQKLIVGRELSKEAKFIVVAQPTRGLDVGAINNIHKNILRAKMEGKAILLVSYELDEVISLADRVIVVNAGKNAGELSSKEVTKHKLGTLMAGKKIERNK</sequence>
<dbReference type="InterPro" id="IPR003439">
    <property type="entry name" value="ABC_transporter-like_ATP-bd"/>
</dbReference>
<dbReference type="GO" id="GO:0005524">
    <property type="term" value="F:ATP binding"/>
    <property type="evidence" value="ECO:0007669"/>
    <property type="project" value="UniProtKB-KW"/>
</dbReference>
<evidence type="ECO:0000259" key="3">
    <source>
        <dbReference type="PROSITE" id="PS50893"/>
    </source>
</evidence>
<dbReference type="RefSeq" id="WP_131598839.1">
    <property type="nucleotide sequence ID" value="NZ_CBDBYK010000004.1"/>
</dbReference>
<keyword evidence="5" id="KW-1185">Reference proteome</keyword>
<dbReference type="PANTHER" id="PTHR43790">
    <property type="entry name" value="CARBOHYDRATE TRANSPORT ATP-BINDING PROTEIN MG119-RELATED"/>
    <property type="match status" value="1"/>
</dbReference>
<dbReference type="OrthoDB" id="9771863at2"/>
<evidence type="ECO:0000256" key="2">
    <source>
        <dbReference type="ARBA" id="ARBA00022840"/>
    </source>
</evidence>
<name>A0A4R0XUF9_9MOLU</name>